<dbReference type="InterPro" id="IPR037056">
    <property type="entry name" value="RNase_H1_N_sf"/>
</dbReference>
<evidence type="ECO:0000313" key="3">
    <source>
        <dbReference type="EMBL" id="KAJ7784198.1"/>
    </source>
</evidence>
<feature type="domain" description="Ribonuclease H1 N-terminal" evidence="2">
    <location>
        <begin position="200"/>
        <end position="233"/>
    </location>
</feature>
<dbReference type="AlphaFoldDB" id="A0AAD7P1L6"/>
<dbReference type="InterPro" id="IPR009027">
    <property type="entry name" value="Ribosomal_bL9/RNase_H1_N"/>
</dbReference>
<organism evidence="3 4">
    <name type="scientific">Mycena metata</name>
    <dbReference type="NCBI Taxonomy" id="1033252"/>
    <lineage>
        <taxon>Eukaryota</taxon>
        <taxon>Fungi</taxon>
        <taxon>Dikarya</taxon>
        <taxon>Basidiomycota</taxon>
        <taxon>Agaricomycotina</taxon>
        <taxon>Agaricomycetes</taxon>
        <taxon>Agaricomycetidae</taxon>
        <taxon>Agaricales</taxon>
        <taxon>Marasmiineae</taxon>
        <taxon>Mycenaceae</taxon>
        <taxon>Mycena</taxon>
    </lineage>
</organism>
<name>A0AAD7P1L6_9AGAR</name>
<dbReference type="Proteomes" id="UP001215598">
    <property type="component" value="Unassembled WGS sequence"/>
</dbReference>
<dbReference type="InterPro" id="IPR011320">
    <property type="entry name" value="RNase_H1_N"/>
</dbReference>
<evidence type="ECO:0000256" key="1">
    <source>
        <dbReference type="SAM" id="MobiDB-lite"/>
    </source>
</evidence>
<reference evidence="3" key="1">
    <citation type="submission" date="2023-03" db="EMBL/GenBank/DDBJ databases">
        <title>Massive genome expansion in bonnet fungi (Mycena s.s.) driven by repeated elements and novel gene families across ecological guilds.</title>
        <authorList>
            <consortium name="Lawrence Berkeley National Laboratory"/>
            <person name="Harder C.B."/>
            <person name="Miyauchi S."/>
            <person name="Viragh M."/>
            <person name="Kuo A."/>
            <person name="Thoen E."/>
            <person name="Andreopoulos B."/>
            <person name="Lu D."/>
            <person name="Skrede I."/>
            <person name="Drula E."/>
            <person name="Henrissat B."/>
            <person name="Morin E."/>
            <person name="Kohler A."/>
            <person name="Barry K."/>
            <person name="LaButti K."/>
            <person name="Morin E."/>
            <person name="Salamov A."/>
            <person name="Lipzen A."/>
            <person name="Mereny Z."/>
            <person name="Hegedus B."/>
            <person name="Baldrian P."/>
            <person name="Stursova M."/>
            <person name="Weitz H."/>
            <person name="Taylor A."/>
            <person name="Grigoriev I.V."/>
            <person name="Nagy L.G."/>
            <person name="Martin F."/>
            <person name="Kauserud H."/>
        </authorList>
    </citation>
    <scope>NUCLEOTIDE SEQUENCE</scope>
    <source>
        <strain evidence="3">CBHHK182m</strain>
    </source>
</reference>
<comment type="caution">
    <text evidence="3">The sequence shown here is derived from an EMBL/GenBank/DDBJ whole genome shotgun (WGS) entry which is preliminary data.</text>
</comment>
<dbReference type="SUPFAM" id="SSF55658">
    <property type="entry name" value="L9 N-domain-like"/>
    <property type="match status" value="1"/>
</dbReference>
<feature type="domain" description="Ribonuclease H1 N-terminal" evidence="2">
    <location>
        <begin position="112"/>
        <end position="154"/>
    </location>
</feature>
<proteinExistence type="predicted"/>
<dbReference type="Gene3D" id="3.40.970.10">
    <property type="entry name" value="Ribonuclease H1, N-terminal domain"/>
    <property type="match status" value="1"/>
</dbReference>
<sequence>MTSRTSLPDYGDAELIALIVNLDLSSTIGADPPRTPPRVSPSAPTQLHTFPSSASRHVRAQQTIYQFESPSGSGYTSDWSSAGFATQAVPNGRVRAVQQGRSKKKNGGKKAAYTVFCGLRCGVFNTWAETRPLVTAIPNSIFKGYTTRSEAQAAFDYATARGWTRVANHSVASGIPQLPRPINMEDTINALNNDTDFDGKWYIVYRGITPGVYRSHLESQLNTVGVPGALHESILGLSNAMEKYTKAIWRGETASAAPPPYHDVFS</sequence>
<accession>A0AAD7P1L6</accession>
<protein>
    <recommendedName>
        <fullName evidence="2">Ribonuclease H1 N-terminal domain-containing protein</fullName>
    </recommendedName>
</protein>
<dbReference type="Pfam" id="PF01693">
    <property type="entry name" value="Cauli_VI"/>
    <property type="match status" value="2"/>
</dbReference>
<evidence type="ECO:0000259" key="2">
    <source>
        <dbReference type="Pfam" id="PF01693"/>
    </source>
</evidence>
<keyword evidence="4" id="KW-1185">Reference proteome</keyword>
<evidence type="ECO:0000313" key="4">
    <source>
        <dbReference type="Proteomes" id="UP001215598"/>
    </source>
</evidence>
<gene>
    <name evidence="3" type="ORF">B0H16DRAFT_1446456</name>
</gene>
<feature type="region of interest" description="Disordered" evidence="1">
    <location>
        <begin position="29"/>
        <end position="53"/>
    </location>
</feature>
<dbReference type="EMBL" id="JARKIB010000002">
    <property type="protein sequence ID" value="KAJ7784198.1"/>
    <property type="molecule type" value="Genomic_DNA"/>
</dbReference>
<feature type="compositionally biased region" description="Polar residues" evidence="1">
    <location>
        <begin position="42"/>
        <end position="53"/>
    </location>
</feature>